<feature type="region of interest" description="Disordered" evidence="1">
    <location>
        <begin position="84"/>
        <end position="124"/>
    </location>
</feature>
<dbReference type="KEGG" id="sita:101784093"/>
<dbReference type="AlphaFoldDB" id="A0A368PLD9"/>
<evidence type="ECO:0000256" key="1">
    <source>
        <dbReference type="SAM" id="MobiDB-lite"/>
    </source>
</evidence>
<dbReference type="SUPFAM" id="SSF51045">
    <property type="entry name" value="WW domain"/>
    <property type="match status" value="1"/>
</dbReference>
<reference evidence="2" key="1">
    <citation type="journal article" date="2012" name="Nat. Biotechnol.">
        <title>Reference genome sequence of the model plant Setaria.</title>
        <authorList>
            <person name="Bennetzen J.L."/>
            <person name="Schmutz J."/>
            <person name="Wang H."/>
            <person name="Percifield R."/>
            <person name="Hawkins J."/>
            <person name="Pontaroli A.C."/>
            <person name="Estep M."/>
            <person name="Feng L."/>
            <person name="Vaughn J.N."/>
            <person name="Grimwood J."/>
            <person name="Jenkins J."/>
            <person name="Barry K."/>
            <person name="Lindquist E."/>
            <person name="Hellsten U."/>
            <person name="Deshpande S."/>
            <person name="Wang X."/>
            <person name="Wu X."/>
            <person name="Mitros T."/>
            <person name="Triplett J."/>
            <person name="Yang X."/>
            <person name="Ye C.Y."/>
            <person name="Mauro-Herrera M."/>
            <person name="Wang L."/>
            <person name="Li P."/>
            <person name="Sharma M."/>
            <person name="Sharma R."/>
            <person name="Ronald P.C."/>
            <person name="Panaud O."/>
            <person name="Kellogg E.A."/>
            <person name="Brutnell T.P."/>
            <person name="Doust A.N."/>
            <person name="Tuskan G.A."/>
            <person name="Rokhsar D."/>
            <person name="Devos K.M."/>
        </authorList>
    </citation>
    <scope>NUCLEOTIDE SEQUENCE [LARGE SCALE GENOMIC DNA]</scope>
    <source>
        <strain evidence="2">Yugu1</strain>
    </source>
</reference>
<accession>A0A368PLD9</accession>
<dbReference type="InterPro" id="IPR036020">
    <property type="entry name" value="WW_dom_sf"/>
</dbReference>
<gene>
    <name evidence="2" type="ORF">SETIT_1G172900v2</name>
</gene>
<dbReference type="Gene3D" id="2.20.70.10">
    <property type="match status" value="1"/>
</dbReference>
<dbReference type="OrthoDB" id="1930512at2759"/>
<organism evidence="2">
    <name type="scientific">Setaria italica</name>
    <name type="common">Foxtail millet</name>
    <name type="synonym">Panicum italicum</name>
    <dbReference type="NCBI Taxonomy" id="4555"/>
    <lineage>
        <taxon>Eukaryota</taxon>
        <taxon>Viridiplantae</taxon>
        <taxon>Streptophyta</taxon>
        <taxon>Embryophyta</taxon>
        <taxon>Tracheophyta</taxon>
        <taxon>Spermatophyta</taxon>
        <taxon>Magnoliopsida</taxon>
        <taxon>Liliopsida</taxon>
        <taxon>Poales</taxon>
        <taxon>Poaceae</taxon>
        <taxon>PACMAD clade</taxon>
        <taxon>Panicoideae</taxon>
        <taxon>Panicodae</taxon>
        <taxon>Paniceae</taxon>
        <taxon>Cenchrinae</taxon>
        <taxon>Setaria</taxon>
    </lineage>
</organism>
<feature type="compositionally biased region" description="Acidic residues" evidence="1">
    <location>
        <begin position="145"/>
        <end position="172"/>
    </location>
</feature>
<dbReference type="InterPro" id="IPR051105">
    <property type="entry name" value="WWC/KIBRA_Hippo_Reg"/>
</dbReference>
<evidence type="ECO:0000313" key="2">
    <source>
        <dbReference type="EMBL" id="RCV06565.1"/>
    </source>
</evidence>
<evidence type="ECO:0008006" key="3">
    <source>
        <dbReference type="Google" id="ProtNLM"/>
    </source>
</evidence>
<sequence>MTTAPNIEMIASSLRHCSLNGGGGGGSGRRRGGSGRRRGGEGGDDSEGVTVELNSDVALPFHWEQCLDIRTGQVYYINWEDGTRTTVDPRTTSAFSSPTPRSTSSASRRTRRASTPSSGYTSVSSVGVDVAGAWRGAVAGNDSGYDNDDEEEEDEDEDEEEEDGEDDEDEAESSSTTSSSSSSTGSSRGSAVSSTLSSFSPTDESGSGDNGGGLGAGHVLVAAGCRACFMYFMVPKRADVCPKCGSSGLLHLSRNGYA</sequence>
<name>A0A368PLD9_SETIT</name>
<dbReference type="PANTHER" id="PTHR14791">
    <property type="entry name" value="BOMB/KIRA PROTEINS"/>
    <property type="match status" value="1"/>
</dbReference>
<protein>
    <recommendedName>
        <fullName evidence="3">WW domain-containing protein</fullName>
    </recommendedName>
</protein>
<proteinExistence type="predicted"/>
<feature type="region of interest" description="Disordered" evidence="1">
    <location>
        <begin position="18"/>
        <end position="49"/>
    </location>
</feature>
<reference evidence="2" key="2">
    <citation type="submission" date="2015-07" db="EMBL/GenBank/DDBJ databases">
        <authorList>
            <person name="Noorani M."/>
        </authorList>
    </citation>
    <scope>NUCLEOTIDE SEQUENCE</scope>
    <source>
        <strain evidence="2">Yugu1</strain>
    </source>
</reference>
<feature type="compositionally biased region" description="Basic residues" evidence="1">
    <location>
        <begin position="28"/>
        <end position="37"/>
    </location>
</feature>
<feature type="compositionally biased region" description="Low complexity" evidence="1">
    <location>
        <begin position="173"/>
        <end position="198"/>
    </location>
</feature>
<feature type="compositionally biased region" description="Low complexity" evidence="1">
    <location>
        <begin position="89"/>
        <end position="124"/>
    </location>
</feature>
<dbReference type="PANTHER" id="PTHR14791:SF29">
    <property type="entry name" value="PROTEIN KIBRA"/>
    <property type="match status" value="1"/>
</dbReference>
<feature type="region of interest" description="Disordered" evidence="1">
    <location>
        <begin position="137"/>
        <end position="210"/>
    </location>
</feature>
<dbReference type="STRING" id="4555.A0A368PLD9"/>
<dbReference type="EMBL" id="CM003528">
    <property type="protein sequence ID" value="RCV06565.1"/>
    <property type="molecule type" value="Genomic_DNA"/>
</dbReference>